<dbReference type="SMART" id="SM00788">
    <property type="entry name" value="Adenylsucc_synt"/>
    <property type="match status" value="1"/>
</dbReference>
<evidence type="ECO:0000256" key="10">
    <source>
        <dbReference type="RuleBase" id="RU000520"/>
    </source>
</evidence>
<evidence type="ECO:0000256" key="3">
    <source>
        <dbReference type="ARBA" id="ARBA00022723"/>
    </source>
</evidence>
<dbReference type="PROSITE" id="PS01266">
    <property type="entry name" value="ADENYLOSUCCIN_SYN_1"/>
    <property type="match status" value="1"/>
</dbReference>
<feature type="binding site" evidence="8">
    <location>
        <begin position="12"/>
        <end position="18"/>
    </location>
    <ligand>
        <name>GTP</name>
        <dbReference type="ChEBI" id="CHEBI:37565"/>
    </ligand>
</feature>
<keyword evidence="6 8" id="KW-0460">Magnesium</keyword>
<feature type="active site" description="Proton acceptor" evidence="8">
    <location>
        <position position="13"/>
    </location>
</feature>
<comment type="similarity">
    <text evidence="8 10">Belongs to the adenylosuccinate synthetase family.</text>
</comment>
<gene>
    <name evidence="8 11" type="primary">purA</name>
    <name evidence="11" type="ORF">ASN18_1620</name>
</gene>
<feature type="binding site" evidence="8">
    <location>
        <position position="40"/>
    </location>
    <ligand>
        <name>Mg(2+)</name>
        <dbReference type="ChEBI" id="CHEBI:18420"/>
    </ligand>
</feature>
<feature type="active site" description="Proton donor" evidence="8">
    <location>
        <position position="41"/>
    </location>
</feature>
<evidence type="ECO:0000313" key="12">
    <source>
        <dbReference type="Proteomes" id="UP000060487"/>
    </source>
</evidence>
<feature type="binding site" evidence="8">
    <location>
        <position position="13"/>
    </location>
    <ligand>
        <name>Mg(2+)</name>
        <dbReference type="ChEBI" id="CHEBI:18420"/>
    </ligand>
</feature>
<dbReference type="NCBIfam" id="NF002223">
    <property type="entry name" value="PRK01117.1"/>
    <property type="match status" value="1"/>
</dbReference>
<sequence>MANIIIVGTQWGDEGKGKIVDCLTEKSNVVARYQGGHNAGHTVVIGGDKFILHLIPSGILHKDKMCIIGNGVVVDPLALITEIDELKARGISVTGNLKVSKNAHLIMPYHVLLDGWKELKKGSKKIGTTGRGIGPCYTDKASRAGIKMLDLFWPGQFKEKLNTNIADINCMLEQIPDVKKLDADEIYNKYISYGKQLEPYVDDTDITIDEAIKSGKNVLFEGAQGTLLDVDHGTYPYVTSSSATAGGAMTGLGVGPKTIDEVYGVAKAYTTRVGEGPFPSELTDSTGESLREKGAEYGATTGRARRCGWLDFVVLRHAVRVNGLTGLIITKLDILDDMEKIKVCVGYKFRDALLRDFPKELPVLEGCTPVYEELDGWRGSSTAGVRSYDKLPQKAKDYIGVIEKTLGVPVVIVSTGQDRDDIIYR</sequence>
<dbReference type="InterPro" id="IPR027417">
    <property type="entry name" value="P-loop_NTPase"/>
</dbReference>
<dbReference type="CDD" id="cd03108">
    <property type="entry name" value="AdSS"/>
    <property type="match status" value="1"/>
</dbReference>
<dbReference type="GO" id="GO:0004019">
    <property type="term" value="F:adenylosuccinate synthase activity"/>
    <property type="evidence" value="ECO:0007669"/>
    <property type="project" value="UniProtKB-EC"/>
</dbReference>
<feature type="binding site" evidence="8">
    <location>
        <begin position="331"/>
        <end position="333"/>
    </location>
    <ligand>
        <name>GTP</name>
        <dbReference type="ChEBI" id="CHEBI:37565"/>
    </ligand>
</feature>
<evidence type="ECO:0000256" key="2">
    <source>
        <dbReference type="ARBA" id="ARBA00022598"/>
    </source>
</evidence>
<keyword evidence="7 8" id="KW-0342">GTP-binding</keyword>
<dbReference type="PANTHER" id="PTHR11846">
    <property type="entry name" value="ADENYLOSUCCINATE SYNTHETASE"/>
    <property type="match status" value="1"/>
</dbReference>
<dbReference type="SUPFAM" id="SSF52540">
    <property type="entry name" value="P-loop containing nucleoside triphosphate hydrolases"/>
    <property type="match status" value="1"/>
</dbReference>
<evidence type="ECO:0000256" key="9">
    <source>
        <dbReference type="PROSITE-ProRule" id="PRU10134"/>
    </source>
</evidence>
<comment type="subcellular location">
    <subcellularLocation>
        <location evidence="8">Cytoplasm</location>
    </subcellularLocation>
</comment>
<organism evidence="11 12">
    <name type="scientific">Candidatus Magnetominusculus xianensis</name>
    <dbReference type="NCBI Taxonomy" id="1748249"/>
    <lineage>
        <taxon>Bacteria</taxon>
        <taxon>Pseudomonadati</taxon>
        <taxon>Nitrospirota</taxon>
        <taxon>Nitrospiria</taxon>
        <taxon>Nitrospirales</taxon>
        <taxon>Nitrospiraceae</taxon>
        <taxon>Candidatus Magnetominusculus</taxon>
    </lineage>
</organism>
<comment type="cofactor">
    <cofactor evidence="8">
        <name>Mg(2+)</name>
        <dbReference type="ChEBI" id="CHEBI:18420"/>
    </cofactor>
    <text evidence="8">Binds 1 Mg(2+) ion per subunit.</text>
</comment>
<dbReference type="Gene3D" id="3.90.170.10">
    <property type="entry name" value="Adenylosuccinate Synthetase, subunit A, domain 3"/>
    <property type="match status" value="1"/>
</dbReference>
<evidence type="ECO:0000256" key="6">
    <source>
        <dbReference type="ARBA" id="ARBA00022842"/>
    </source>
</evidence>
<evidence type="ECO:0000256" key="8">
    <source>
        <dbReference type="HAMAP-Rule" id="MF_00011"/>
    </source>
</evidence>
<keyword evidence="12" id="KW-1185">Reference proteome</keyword>
<dbReference type="PROSITE" id="PS00513">
    <property type="entry name" value="ADENYLOSUCCIN_SYN_2"/>
    <property type="match status" value="1"/>
</dbReference>
<keyword evidence="5 8" id="KW-0658">Purine biosynthesis</keyword>
<feature type="binding site" evidence="8">
    <location>
        <begin position="414"/>
        <end position="416"/>
    </location>
    <ligand>
        <name>GTP</name>
        <dbReference type="ChEBI" id="CHEBI:37565"/>
    </ligand>
</feature>
<feature type="binding site" description="in other chain" evidence="8">
    <location>
        <position position="224"/>
    </location>
    <ligand>
        <name>IMP</name>
        <dbReference type="ChEBI" id="CHEBI:58053"/>
        <note>ligand shared between dimeric partners</note>
    </ligand>
</feature>
<evidence type="ECO:0000256" key="5">
    <source>
        <dbReference type="ARBA" id="ARBA00022755"/>
    </source>
</evidence>
<dbReference type="Pfam" id="PF00709">
    <property type="entry name" value="Adenylsucc_synt"/>
    <property type="match status" value="1"/>
</dbReference>
<dbReference type="RefSeq" id="WP_085052239.1">
    <property type="nucleotide sequence ID" value="NZ_LNQR01000058.1"/>
</dbReference>
<feature type="binding site" evidence="8">
    <location>
        <begin position="40"/>
        <end position="42"/>
    </location>
    <ligand>
        <name>GTP</name>
        <dbReference type="ChEBI" id="CHEBI:37565"/>
    </ligand>
</feature>
<comment type="caution">
    <text evidence="11">The sequence shown here is derived from an EMBL/GenBank/DDBJ whole genome shotgun (WGS) entry which is preliminary data.</text>
</comment>
<reference evidence="11 12" key="1">
    <citation type="submission" date="2015-11" db="EMBL/GenBank/DDBJ databases">
        <authorList>
            <person name="Lin W."/>
        </authorList>
    </citation>
    <scope>NUCLEOTIDE SEQUENCE [LARGE SCALE GENOMIC DNA]</scope>
    <source>
        <strain evidence="11 12">HCH-1</strain>
    </source>
</reference>
<dbReference type="Gene3D" id="3.40.440.10">
    <property type="entry name" value="Adenylosuccinate Synthetase, subunit A, domain 1"/>
    <property type="match status" value="1"/>
</dbReference>
<dbReference type="InterPro" id="IPR042110">
    <property type="entry name" value="Adenylosuccinate_synth_dom2"/>
</dbReference>
<feature type="binding site" evidence="8">
    <location>
        <position position="305"/>
    </location>
    <ligand>
        <name>GTP</name>
        <dbReference type="ChEBI" id="CHEBI:37565"/>
    </ligand>
</feature>
<proteinExistence type="inferred from homology"/>
<feature type="binding site" evidence="8">
    <location>
        <position position="143"/>
    </location>
    <ligand>
        <name>IMP</name>
        <dbReference type="ChEBI" id="CHEBI:58053"/>
        <note>ligand shared between dimeric partners</note>
    </ligand>
</feature>
<dbReference type="InterPro" id="IPR033128">
    <property type="entry name" value="Adenylosuccin_syn_Lys_AS"/>
</dbReference>
<dbReference type="PANTHER" id="PTHR11846:SF0">
    <property type="entry name" value="ADENYLOSUCCINATE SYNTHETASE"/>
    <property type="match status" value="1"/>
</dbReference>
<dbReference type="Gene3D" id="1.10.300.10">
    <property type="entry name" value="Adenylosuccinate Synthetase, subunit A, domain 2"/>
    <property type="match status" value="1"/>
</dbReference>
<evidence type="ECO:0000256" key="1">
    <source>
        <dbReference type="ARBA" id="ARBA00011738"/>
    </source>
</evidence>
<dbReference type="EMBL" id="LNQR01000058">
    <property type="protein sequence ID" value="KWT85910.1"/>
    <property type="molecule type" value="Genomic_DNA"/>
</dbReference>
<accession>A0ABR5SJB1</accession>
<keyword evidence="2 8" id="KW-0436">Ligase</keyword>
<feature type="binding site" description="in other chain" evidence="8">
    <location>
        <position position="303"/>
    </location>
    <ligand>
        <name>IMP</name>
        <dbReference type="ChEBI" id="CHEBI:58053"/>
        <note>ligand shared between dimeric partners</note>
    </ligand>
</feature>
<evidence type="ECO:0000256" key="7">
    <source>
        <dbReference type="ARBA" id="ARBA00023134"/>
    </source>
</evidence>
<feature type="binding site" description="in other chain" evidence="8">
    <location>
        <begin position="38"/>
        <end position="41"/>
    </location>
    <ligand>
        <name>IMP</name>
        <dbReference type="ChEBI" id="CHEBI:58053"/>
        <note>ligand shared between dimeric partners</note>
    </ligand>
</feature>
<feature type="binding site" description="in other chain" evidence="8">
    <location>
        <begin position="13"/>
        <end position="16"/>
    </location>
    <ligand>
        <name>IMP</name>
        <dbReference type="ChEBI" id="CHEBI:58053"/>
        <note>ligand shared between dimeric partners</note>
    </ligand>
</feature>
<dbReference type="Proteomes" id="UP000060487">
    <property type="component" value="Unassembled WGS sequence"/>
</dbReference>
<feature type="binding site" evidence="8">
    <location>
        <begin position="299"/>
        <end position="305"/>
    </location>
    <ligand>
        <name>substrate</name>
    </ligand>
</feature>
<feature type="binding site" description="in other chain" evidence="8">
    <location>
        <position position="129"/>
    </location>
    <ligand>
        <name>IMP</name>
        <dbReference type="ChEBI" id="CHEBI:58053"/>
        <note>ligand shared between dimeric partners</note>
    </ligand>
</feature>
<comment type="pathway">
    <text evidence="8 10">Purine metabolism; AMP biosynthesis via de novo pathway; AMP from IMP: step 1/2.</text>
</comment>
<dbReference type="InterPro" id="IPR042111">
    <property type="entry name" value="Adenylosuccinate_synth_dom3"/>
</dbReference>
<name>A0ABR5SJB1_9BACT</name>
<evidence type="ECO:0000256" key="4">
    <source>
        <dbReference type="ARBA" id="ARBA00022741"/>
    </source>
</evidence>
<keyword evidence="4 8" id="KW-0547">Nucleotide-binding</keyword>
<comment type="subunit">
    <text evidence="1 8">Homodimer.</text>
</comment>
<feature type="binding site" description="in other chain" evidence="8">
    <location>
        <position position="239"/>
    </location>
    <ligand>
        <name>IMP</name>
        <dbReference type="ChEBI" id="CHEBI:58053"/>
        <note>ligand shared between dimeric partners</note>
    </ligand>
</feature>
<protein>
    <recommendedName>
        <fullName evidence="8 10">Adenylosuccinate synthetase</fullName>
        <shortName evidence="8">AMPSase</shortName>
        <shortName evidence="8">AdSS</shortName>
        <ecNumber evidence="8 10">6.3.4.4</ecNumber>
    </recommendedName>
    <alternativeName>
        <fullName evidence="8">IMP--aspartate ligase</fullName>
    </alternativeName>
</protein>
<dbReference type="InterPro" id="IPR001114">
    <property type="entry name" value="Adenylosuccinate_synthetase"/>
</dbReference>
<comment type="catalytic activity">
    <reaction evidence="8 10">
        <text>IMP + L-aspartate + GTP = N(6)-(1,2-dicarboxyethyl)-AMP + GDP + phosphate + 2 H(+)</text>
        <dbReference type="Rhea" id="RHEA:15753"/>
        <dbReference type="ChEBI" id="CHEBI:15378"/>
        <dbReference type="ChEBI" id="CHEBI:29991"/>
        <dbReference type="ChEBI" id="CHEBI:37565"/>
        <dbReference type="ChEBI" id="CHEBI:43474"/>
        <dbReference type="ChEBI" id="CHEBI:57567"/>
        <dbReference type="ChEBI" id="CHEBI:58053"/>
        <dbReference type="ChEBI" id="CHEBI:58189"/>
        <dbReference type="EC" id="6.3.4.4"/>
    </reaction>
</comment>
<keyword evidence="3 8" id="KW-0479">Metal-binding</keyword>
<dbReference type="InterPro" id="IPR042109">
    <property type="entry name" value="Adenylosuccinate_synth_dom1"/>
</dbReference>
<dbReference type="EC" id="6.3.4.4" evidence="8 10"/>
<dbReference type="InterPro" id="IPR018220">
    <property type="entry name" value="Adenylosuccin_syn_GTP-bd"/>
</dbReference>
<comment type="function">
    <text evidence="8">Plays an important role in the de novo pathway of purine nucleotide biosynthesis. Catalyzes the first committed step in the biosynthesis of AMP from IMP.</text>
</comment>
<keyword evidence="8" id="KW-0963">Cytoplasm</keyword>
<evidence type="ECO:0000313" key="11">
    <source>
        <dbReference type="EMBL" id="KWT85910.1"/>
    </source>
</evidence>
<dbReference type="NCBIfam" id="TIGR00184">
    <property type="entry name" value="purA"/>
    <property type="match status" value="1"/>
</dbReference>
<dbReference type="HAMAP" id="MF_00011">
    <property type="entry name" value="Adenylosucc_synth"/>
    <property type="match status" value="1"/>
</dbReference>
<feature type="active site" evidence="9">
    <location>
        <position position="140"/>
    </location>
</feature>